<accession>A0A1H1YBH7</accession>
<proteinExistence type="predicted"/>
<evidence type="ECO:0000256" key="2">
    <source>
        <dbReference type="SAM" id="Phobius"/>
    </source>
</evidence>
<keyword evidence="2" id="KW-0812">Transmembrane</keyword>
<feature type="transmembrane region" description="Helical" evidence="2">
    <location>
        <begin position="102"/>
        <end position="125"/>
    </location>
</feature>
<keyword evidence="2" id="KW-1133">Transmembrane helix</keyword>
<reference evidence="5" key="2">
    <citation type="submission" date="2016-10" db="EMBL/GenBank/DDBJ databases">
        <authorList>
            <person name="Varghese N."/>
            <person name="Submissions S."/>
        </authorList>
    </citation>
    <scope>NUCLEOTIDE SEQUENCE [LARGE SCALE GENOMIC DNA]</scope>
    <source>
        <strain evidence="5">CPCC 202695</strain>
    </source>
</reference>
<dbReference type="EMBL" id="SODL02000001">
    <property type="protein sequence ID" value="MCP2366635.1"/>
    <property type="molecule type" value="Genomic_DNA"/>
</dbReference>
<feature type="transmembrane region" description="Helical" evidence="2">
    <location>
        <begin position="162"/>
        <end position="181"/>
    </location>
</feature>
<name>A0A1H1YBH7_9MICO</name>
<protein>
    <submittedName>
        <fullName evidence="3">Small-conductance mechanosensitive channel</fullName>
    </submittedName>
</protein>
<dbReference type="AlphaFoldDB" id="A0A1H1YBH7"/>
<dbReference type="EMBL" id="LT629755">
    <property type="protein sequence ID" value="SDT18629.1"/>
    <property type="molecule type" value="Genomic_DNA"/>
</dbReference>
<evidence type="ECO:0000313" key="6">
    <source>
        <dbReference type="Proteomes" id="UP000893823"/>
    </source>
</evidence>
<dbReference type="RefSeq" id="WP_133988387.1">
    <property type="nucleotide sequence ID" value="NZ_BMDN01000001.1"/>
</dbReference>
<dbReference type="STRING" id="589382.SAMN04489721_2710"/>
<feature type="transmembrane region" description="Helical" evidence="2">
    <location>
        <begin position="64"/>
        <end position="90"/>
    </location>
</feature>
<evidence type="ECO:0000313" key="5">
    <source>
        <dbReference type="Proteomes" id="UP000199482"/>
    </source>
</evidence>
<organism evidence="4 5">
    <name type="scientific">Agromyces flavus</name>
    <dbReference type="NCBI Taxonomy" id="589382"/>
    <lineage>
        <taxon>Bacteria</taxon>
        <taxon>Bacillati</taxon>
        <taxon>Actinomycetota</taxon>
        <taxon>Actinomycetes</taxon>
        <taxon>Micrococcales</taxon>
        <taxon>Microbacteriaceae</taxon>
        <taxon>Agromyces</taxon>
    </lineage>
</organism>
<keyword evidence="2" id="KW-0472">Membrane</keyword>
<keyword evidence="6" id="KW-1185">Reference proteome</keyword>
<reference evidence="4" key="1">
    <citation type="submission" date="2016-10" db="EMBL/GenBank/DDBJ databases">
        <authorList>
            <person name="de Groot N.N."/>
        </authorList>
    </citation>
    <scope>NUCLEOTIDE SEQUENCE [LARGE SCALE GENOMIC DNA]</scope>
    <source>
        <strain evidence="4">CPCC 202695</strain>
    </source>
</reference>
<evidence type="ECO:0000256" key="1">
    <source>
        <dbReference type="SAM" id="MobiDB-lite"/>
    </source>
</evidence>
<dbReference type="Proteomes" id="UP000199482">
    <property type="component" value="Chromosome I"/>
</dbReference>
<dbReference type="Proteomes" id="UP000893823">
    <property type="component" value="Unassembled WGS sequence"/>
</dbReference>
<dbReference type="OrthoDB" id="4775109at2"/>
<gene>
    <name evidence="3" type="ORF">BCL57_000777</name>
    <name evidence="4" type="ORF">SAMN04489721_2710</name>
</gene>
<feature type="region of interest" description="Disordered" evidence="1">
    <location>
        <begin position="1"/>
        <end position="25"/>
    </location>
</feature>
<evidence type="ECO:0000313" key="4">
    <source>
        <dbReference type="EMBL" id="SDT18629.1"/>
    </source>
</evidence>
<feature type="compositionally biased region" description="Low complexity" evidence="1">
    <location>
        <begin position="1"/>
        <end position="10"/>
    </location>
</feature>
<reference evidence="3" key="3">
    <citation type="submission" date="2022-06" db="EMBL/GenBank/DDBJ databases">
        <title>Genomic Encyclopedia of Type Strains, Phase III (KMG-III): the genomes of soil and plant-associated and newly described type strains.</title>
        <authorList>
            <person name="Whitman W."/>
        </authorList>
    </citation>
    <scope>NUCLEOTIDE SEQUENCE</scope>
    <source>
        <strain evidence="3">CPCC 202695</strain>
    </source>
</reference>
<feature type="transmembrane region" description="Helical" evidence="2">
    <location>
        <begin position="131"/>
        <end position="150"/>
    </location>
</feature>
<evidence type="ECO:0000313" key="3">
    <source>
        <dbReference type="EMBL" id="MCP2366635.1"/>
    </source>
</evidence>
<sequence>MNEAAASDAAGRPRRRPRRTDRSVDEQAEALKERVYATFTGLAIVLVQHANVEHVSATRATLTLLVGIVAITAAGFVADIVAHLAVHAAFPERDELGRMLRISGSAIASAGVPLILLALAAFGVFELEGALRAASIVYLVTLGLIGYVAVRRTRAPWWKQLLGLGALVALGLAVVVLQQLAHGH</sequence>